<protein>
    <submittedName>
        <fullName evidence="1">Uncharacterized protein</fullName>
    </submittedName>
</protein>
<proteinExistence type="predicted"/>
<gene>
    <name evidence="1" type="ORF">Zmor_021775</name>
</gene>
<accession>A0AA38I986</accession>
<sequence length="100" mass="11150">MHLNRDRNLEASSFCTALAKTLIGLQVQAASLRIVHLFYDQVVRIILSLSYYLVQSGVNRKNIEVVSRAPCSVVVVFRLYVGKGTKGETNIITLINGNDR</sequence>
<organism evidence="1 2">
    <name type="scientific">Zophobas morio</name>
    <dbReference type="NCBI Taxonomy" id="2755281"/>
    <lineage>
        <taxon>Eukaryota</taxon>
        <taxon>Metazoa</taxon>
        <taxon>Ecdysozoa</taxon>
        <taxon>Arthropoda</taxon>
        <taxon>Hexapoda</taxon>
        <taxon>Insecta</taxon>
        <taxon>Pterygota</taxon>
        <taxon>Neoptera</taxon>
        <taxon>Endopterygota</taxon>
        <taxon>Coleoptera</taxon>
        <taxon>Polyphaga</taxon>
        <taxon>Cucujiformia</taxon>
        <taxon>Tenebrionidae</taxon>
        <taxon>Zophobas</taxon>
    </lineage>
</organism>
<name>A0AA38I986_9CUCU</name>
<comment type="caution">
    <text evidence="1">The sequence shown here is derived from an EMBL/GenBank/DDBJ whole genome shotgun (WGS) entry which is preliminary data.</text>
</comment>
<dbReference type="AlphaFoldDB" id="A0AA38I986"/>
<keyword evidence="2" id="KW-1185">Reference proteome</keyword>
<evidence type="ECO:0000313" key="2">
    <source>
        <dbReference type="Proteomes" id="UP001168821"/>
    </source>
</evidence>
<dbReference type="EMBL" id="JALNTZ010000006">
    <property type="protein sequence ID" value="KAJ3650067.1"/>
    <property type="molecule type" value="Genomic_DNA"/>
</dbReference>
<dbReference type="Proteomes" id="UP001168821">
    <property type="component" value="Unassembled WGS sequence"/>
</dbReference>
<reference evidence="1" key="1">
    <citation type="journal article" date="2023" name="G3 (Bethesda)">
        <title>Whole genome assemblies of Zophobas morio and Tenebrio molitor.</title>
        <authorList>
            <person name="Kaur S."/>
            <person name="Stinson S.A."/>
            <person name="diCenzo G.C."/>
        </authorList>
    </citation>
    <scope>NUCLEOTIDE SEQUENCE</scope>
    <source>
        <strain evidence="1">QUZm001</strain>
    </source>
</reference>
<evidence type="ECO:0000313" key="1">
    <source>
        <dbReference type="EMBL" id="KAJ3650067.1"/>
    </source>
</evidence>